<dbReference type="InterPro" id="IPR007298">
    <property type="entry name" value="Cu-R_lipoprotein_NlpE"/>
</dbReference>
<proteinExistence type="predicted"/>
<gene>
    <name evidence="2" type="ORF">B0E34_03605</name>
</gene>
<evidence type="ECO:0000313" key="2">
    <source>
        <dbReference type="EMBL" id="OVE60696.1"/>
    </source>
</evidence>
<comment type="caution">
    <text evidence="2">The sequence shown here is derived from an EMBL/GenBank/DDBJ whole genome shotgun (WGS) entry which is preliminary data.</text>
</comment>
<evidence type="ECO:0008006" key="4">
    <source>
        <dbReference type="Google" id="ProtNLM"/>
    </source>
</evidence>
<feature type="region of interest" description="Disordered" evidence="1">
    <location>
        <begin position="25"/>
        <end position="63"/>
    </location>
</feature>
<dbReference type="PROSITE" id="PS51257">
    <property type="entry name" value="PROKAR_LIPOPROTEIN"/>
    <property type="match status" value="1"/>
</dbReference>
<reference evidence="3" key="1">
    <citation type="submission" date="2017-02" db="EMBL/GenBank/DDBJ databases">
        <authorList>
            <person name="Tetz G."/>
            <person name="Tetz V."/>
        </authorList>
    </citation>
    <scope>NUCLEOTIDE SEQUENCE [LARGE SCALE GENOMIC DNA]</scope>
    <source>
        <strain evidence="3">VT16-26</strain>
    </source>
</reference>
<keyword evidence="3" id="KW-1185">Reference proteome</keyword>
<dbReference type="AlphaFoldDB" id="A0A202CAD7"/>
<organism evidence="2 3">
    <name type="scientific">Chryseobacterium mucoviscidosis</name>
    <dbReference type="NCBI Taxonomy" id="1945581"/>
    <lineage>
        <taxon>Bacteria</taxon>
        <taxon>Pseudomonadati</taxon>
        <taxon>Bacteroidota</taxon>
        <taxon>Flavobacteriia</taxon>
        <taxon>Flavobacteriales</taxon>
        <taxon>Weeksellaceae</taxon>
        <taxon>Chryseobacterium group</taxon>
        <taxon>Chryseobacterium</taxon>
    </lineage>
</organism>
<protein>
    <recommendedName>
        <fullName evidence="4">Copper resistance protein NlpE</fullName>
    </recommendedName>
</protein>
<dbReference type="Pfam" id="PF04170">
    <property type="entry name" value="NlpE"/>
    <property type="match status" value="1"/>
</dbReference>
<dbReference type="Gene3D" id="2.40.128.640">
    <property type="match status" value="1"/>
</dbReference>
<name>A0A202CAD7_9FLAO</name>
<dbReference type="EMBL" id="MVAG01000074">
    <property type="protein sequence ID" value="OVE60696.1"/>
    <property type="molecule type" value="Genomic_DNA"/>
</dbReference>
<evidence type="ECO:0000256" key="1">
    <source>
        <dbReference type="SAM" id="MobiDB-lite"/>
    </source>
</evidence>
<dbReference type="RefSeq" id="WP_087706829.1">
    <property type="nucleotide sequence ID" value="NZ_MVAG01000074.1"/>
</dbReference>
<evidence type="ECO:0000313" key="3">
    <source>
        <dbReference type="Proteomes" id="UP000196355"/>
    </source>
</evidence>
<accession>A0A202CAD7</accession>
<feature type="compositionally biased region" description="Polar residues" evidence="1">
    <location>
        <begin position="43"/>
        <end position="60"/>
    </location>
</feature>
<sequence length="160" mass="17644">MKNSIQILGIVLVSLVVSCTQKDKNPEVEMNPKTDPMAIQAPVDSTKTDSVSGSDNSENSLDWDGTYEATVPCADCPGIKTILVLSKDKAFKITEEYLERNSKNEDTGTFEWDSSGSIITLNGKISKYKYKVGENTLTQLDIEGKPIDGPNKTLYIFKKK</sequence>
<dbReference type="Proteomes" id="UP000196355">
    <property type="component" value="Unassembled WGS sequence"/>
</dbReference>